<evidence type="ECO:0008006" key="4">
    <source>
        <dbReference type="Google" id="ProtNLM"/>
    </source>
</evidence>
<reference evidence="2 3" key="1">
    <citation type="submission" date="2019-04" db="EMBL/GenBank/DDBJ databases">
        <title>Lacinutrix sp. nov., isolated from marine water.</title>
        <authorList>
            <person name="Kim W."/>
        </authorList>
    </citation>
    <scope>NUCLEOTIDE SEQUENCE [LARGE SCALE GENOMIC DNA]</scope>
    <source>
        <strain evidence="2 3">CAU 1491</strain>
    </source>
</reference>
<dbReference type="AlphaFoldDB" id="A0A4V5LQR8"/>
<feature type="chain" id="PRO_5020295316" description="DUF4138 domain-containing protein" evidence="1">
    <location>
        <begin position="23"/>
        <end position="136"/>
    </location>
</feature>
<dbReference type="RefSeq" id="WP_136842468.1">
    <property type="nucleotide sequence ID" value="NZ_SUPL01000003.1"/>
</dbReference>
<dbReference type="EMBL" id="SUPL01000003">
    <property type="protein sequence ID" value="TJY36389.1"/>
    <property type="molecule type" value="Genomic_DNA"/>
</dbReference>
<name>A0A4V5LQR8_9FLAO</name>
<evidence type="ECO:0000313" key="2">
    <source>
        <dbReference type="EMBL" id="TJY36389.1"/>
    </source>
</evidence>
<keyword evidence="3" id="KW-1185">Reference proteome</keyword>
<dbReference type="Proteomes" id="UP000307657">
    <property type="component" value="Unassembled WGS sequence"/>
</dbReference>
<comment type="caution">
    <text evidence="2">The sequence shown here is derived from an EMBL/GenBank/DDBJ whole genome shotgun (WGS) entry which is preliminary data.</text>
</comment>
<proteinExistence type="predicted"/>
<sequence length="136" mass="15505">MKKTLVVLTIACSGLLCNRANAQKKDFALIEKNVNITASDLFHDLNKTKDTLILNSGDKRIRNVYSINTKYKRETQEYINANSAKVPLTHLSKGKHIFVVEQVPLKIIFVVRVLQDRKEFTTREVETITASTNDKK</sequence>
<feature type="signal peptide" evidence="1">
    <location>
        <begin position="1"/>
        <end position="22"/>
    </location>
</feature>
<evidence type="ECO:0000313" key="3">
    <source>
        <dbReference type="Proteomes" id="UP000307657"/>
    </source>
</evidence>
<organism evidence="2 3">
    <name type="scientific">Pontimicrobium aquaticum</name>
    <dbReference type="NCBI Taxonomy" id="2565367"/>
    <lineage>
        <taxon>Bacteria</taxon>
        <taxon>Pseudomonadati</taxon>
        <taxon>Bacteroidota</taxon>
        <taxon>Flavobacteriia</taxon>
        <taxon>Flavobacteriales</taxon>
        <taxon>Flavobacteriaceae</taxon>
        <taxon>Pontimicrobium</taxon>
    </lineage>
</organism>
<evidence type="ECO:0000256" key="1">
    <source>
        <dbReference type="SAM" id="SignalP"/>
    </source>
</evidence>
<protein>
    <recommendedName>
        <fullName evidence="4">DUF4138 domain-containing protein</fullName>
    </recommendedName>
</protein>
<keyword evidence="1" id="KW-0732">Signal</keyword>
<dbReference type="OrthoDB" id="1429120at2"/>
<gene>
    <name evidence="2" type="ORF">E5167_06920</name>
</gene>
<accession>A0A4V5LQR8</accession>